<accession>A0A133UQR5</accession>
<dbReference type="Proteomes" id="UP000070463">
    <property type="component" value="Unassembled WGS sequence"/>
</dbReference>
<keyword evidence="1" id="KW-0472">Membrane</keyword>
<keyword evidence="3" id="KW-1185">Reference proteome</keyword>
<protein>
    <submittedName>
        <fullName evidence="2">Uncharacterized protein</fullName>
    </submittedName>
</protein>
<reference evidence="2 3" key="1">
    <citation type="journal article" date="2016" name="Sci. Rep.">
        <title>Metabolic traits of an uncultured archaeal lineage -MSBL1- from brine pools of the Red Sea.</title>
        <authorList>
            <person name="Mwirichia R."/>
            <person name="Alam I."/>
            <person name="Rashid M."/>
            <person name="Vinu M."/>
            <person name="Ba-Alawi W."/>
            <person name="Anthony Kamau A."/>
            <person name="Kamanda Ngugi D."/>
            <person name="Goker M."/>
            <person name="Klenk H.P."/>
            <person name="Bajic V."/>
            <person name="Stingl U."/>
        </authorList>
    </citation>
    <scope>NUCLEOTIDE SEQUENCE [LARGE SCALE GENOMIC DNA]</scope>
    <source>
        <strain evidence="2">SCGC-AAA259I09</strain>
    </source>
</reference>
<feature type="transmembrane region" description="Helical" evidence="1">
    <location>
        <begin position="15"/>
        <end position="35"/>
    </location>
</feature>
<evidence type="ECO:0000313" key="3">
    <source>
        <dbReference type="Proteomes" id="UP000070463"/>
    </source>
</evidence>
<organism evidence="2 3">
    <name type="scientific">candidate division MSBL1 archaeon SCGC-AAA259I09</name>
    <dbReference type="NCBI Taxonomy" id="1698267"/>
    <lineage>
        <taxon>Archaea</taxon>
        <taxon>Methanobacteriati</taxon>
        <taxon>Methanobacteriota</taxon>
        <taxon>candidate division MSBL1</taxon>
    </lineage>
</organism>
<dbReference type="EMBL" id="LHXR01000075">
    <property type="protein sequence ID" value="KXA96548.1"/>
    <property type="molecule type" value="Genomic_DNA"/>
</dbReference>
<gene>
    <name evidence="2" type="ORF">AKJ37_04975</name>
</gene>
<comment type="caution">
    <text evidence="2">The sequence shown here is derived from an EMBL/GenBank/DDBJ whole genome shotgun (WGS) entry which is preliminary data.</text>
</comment>
<evidence type="ECO:0000313" key="2">
    <source>
        <dbReference type="EMBL" id="KXA96548.1"/>
    </source>
</evidence>
<name>A0A133UQR5_9EURY</name>
<dbReference type="AlphaFoldDB" id="A0A133UQR5"/>
<keyword evidence="1" id="KW-0812">Transmembrane</keyword>
<sequence length="65" mass="7175">MILKEKGELSTGMKIIIGLLAFLIVGIIIGGAYLLTQAEAKFRVTNLTITPKQVGLMRKLLYQQL</sequence>
<keyword evidence="1" id="KW-1133">Transmembrane helix</keyword>
<evidence type="ECO:0000256" key="1">
    <source>
        <dbReference type="SAM" id="Phobius"/>
    </source>
</evidence>
<proteinExistence type="predicted"/>